<evidence type="ECO:0000256" key="1">
    <source>
        <dbReference type="SAM" id="MobiDB-lite"/>
    </source>
</evidence>
<gene>
    <name evidence="2" type="ORF">DYB37_012885</name>
</gene>
<accession>A0A418FP88</accession>
<comment type="caution">
    <text evidence="2">The sequence shown here is derived from an EMBL/GenBank/DDBJ whole genome shotgun (WGS) entry which is preliminary data.</text>
</comment>
<name>A0A418FP88_APHAT</name>
<proteinExistence type="predicted"/>
<reference evidence="2 3" key="1">
    <citation type="submission" date="2018-08" db="EMBL/GenBank/DDBJ databases">
        <title>Aphanomyces genome sequencing and annotation.</title>
        <authorList>
            <person name="Minardi D."/>
            <person name="Oidtmann B."/>
            <person name="Van Der Giezen M."/>
            <person name="Studholme D.J."/>
        </authorList>
    </citation>
    <scope>NUCLEOTIDE SEQUENCE [LARGE SCALE GENOMIC DNA]</scope>
    <source>
        <strain evidence="2 3">Da</strain>
    </source>
</reference>
<feature type="compositionally biased region" description="Basic residues" evidence="1">
    <location>
        <begin position="48"/>
        <end position="63"/>
    </location>
</feature>
<dbReference type="AlphaFoldDB" id="A0A418FP88"/>
<organism evidence="2 3">
    <name type="scientific">Aphanomyces astaci</name>
    <name type="common">Crayfish plague agent</name>
    <dbReference type="NCBI Taxonomy" id="112090"/>
    <lineage>
        <taxon>Eukaryota</taxon>
        <taxon>Sar</taxon>
        <taxon>Stramenopiles</taxon>
        <taxon>Oomycota</taxon>
        <taxon>Saprolegniomycetes</taxon>
        <taxon>Saprolegniales</taxon>
        <taxon>Verrucalvaceae</taxon>
        <taxon>Aphanomyces</taxon>
    </lineage>
</organism>
<feature type="region of interest" description="Disordered" evidence="1">
    <location>
        <begin position="48"/>
        <end position="78"/>
    </location>
</feature>
<evidence type="ECO:0000313" key="2">
    <source>
        <dbReference type="EMBL" id="RHZ33038.1"/>
    </source>
</evidence>
<dbReference type="EMBL" id="QUTH01000728">
    <property type="protein sequence ID" value="RHZ33038.1"/>
    <property type="molecule type" value="Genomic_DNA"/>
</dbReference>
<sequence length="100" mass="11260">MPGSTVGPCCRCRGLRQLVLQDPQLVGCQLGRSRLRSSATRWGWQGHVQRRRGSVVPHHHRPQANRLAPHEDHNQANQANRLAVLKNHKHAYPTAGLRNV</sequence>
<dbReference type="Proteomes" id="UP000285430">
    <property type="component" value="Unassembled WGS sequence"/>
</dbReference>
<evidence type="ECO:0000313" key="3">
    <source>
        <dbReference type="Proteomes" id="UP000285430"/>
    </source>
</evidence>
<protein>
    <submittedName>
        <fullName evidence="2">Uncharacterized protein</fullName>
    </submittedName>
</protein>